<gene>
    <name evidence="6" type="ORF">H8702_02325</name>
</gene>
<dbReference type="InterPro" id="IPR007324">
    <property type="entry name" value="Sugar-bd_dom_put"/>
</dbReference>
<dbReference type="EMBL" id="JACRTL010000001">
    <property type="protein sequence ID" value="MBC8609957.1"/>
    <property type="molecule type" value="Genomic_DNA"/>
</dbReference>
<sequence length="279" mass="30922">MTPIQVSRLLKAAIDSNIIQFHITMPIEVDFDLGKKIKDKYKLRECVVVDEENDGLIGVKIAQYTAKFVSSLLQDDTIIGVSWGKGIYEFVKQLPFSRFPNLKIVQLSGGFFSENNYMVTPAHIVTTACEKLGGVPVFLNAPFFSPNLDTKNELLKDEGILKIYELAGRSAVNIIGASPLKKESTVFQVGMVSPDDIEELSSLNAVGDIAGYFIDEKGEPIKWSKSELYNGVPVELISRAPTSLCIASEPEKEIVIRASLNKKYFNTLITSKKLAQRLL</sequence>
<dbReference type="AlphaFoldDB" id="A0A8J6TYJ8"/>
<evidence type="ECO:0000256" key="2">
    <source>
        <dbReference type="ARBA" id="ARBA00023015"/>
    </source>
</evidence>
<dbReference type="Pfam" id="PF04198">
    <property type="entry name" value="Sugar-bind"/>
    <property type="match status" value="1"/>
</dbReference>
<dbReference type="InterPro" id="IPR037171">
    <property type="entry name" value="NagB/RpiA_transferase-like"/>
</dbReference>
<dbReference type="PANTHER" id="PTHR34294:SF1">
    <property type="entry name" value="TRANSCRIPTIONAL REGULATOR LSRR"/>
    <property type="match status" value="1"/>
</dbReference>
<dbReference type="InterPro" id="IPR051054">
    <property type="entry name" value="SorC_transcr_regulators"/>
</dbReference>
<dbReference type="Gene3D" id="3.40.50.1360">
    <property type="match status" value="1"/>
</dbReference>
<comment type="caution">
    <text evidence="6">The sequence shown here is derived from an EMBL/GenBank/DDBJ whole genome shotgun (WGS) entry which is preliminary data.</text>
</comment>
<keyword evidence="7" id="KW-1185">Reference proteome</keyword>
<name>A0A8J6TYJ8_9FIRM</name>
<evidence type="ECO:0000259" key="5">
    <source>
        <dbReference type="Pfam" id="PF04198"/>
    </source>
</evidence>
<keyword evidence="4" id="KW-0804">Transcription</keyword>
<evidence type="ECO:0000313" key="6">
    <source>
        <dbReference type="EMBL" id="MBC8609957.1"/>
    </source>
</evidence>
<evidence type="ECO:0000256" key="3">
    <source>
        <dbReference type="ARBA" id="ARBA00023125"/>
    </source>
</evidence>
<organism evidence="6 7">
    <name type="scientific">Massiliimalia timonensis</name>
    <dbReference type="NCBI Taxonomy" id="1987501"/>
    <lineage>
        <taxon>Bacteria</taxon>
        <taxon>Bacillati</taxon>
        <taxon>Bacillota</taxon>
        <taxon>Clostridia</taxon>
        <taxon>Eubacteriales</taxon>
        <taxon>Oscillospiraceae</taxon>
        <taxon>Massiliimalia</taxon>
    </lineage>
</organism>
<comment type="similarity">
    <text evidence="1">Belongs to the SorC transcriptional regulatory family.</text>
</comment>
<dbReference type="GO" id="GO:0030246">
    <property type="term" value="F:carbohydrate binding"/>
    <property type="evidence" value="ECO:0007669"/>
    <property type="project" value="InterPro"/>
</dbReference>
<evidence type="ECO:0000256" key="4">
    <source>
        <dbReference type="ARBA" id="ARBA00023163"/>
    </source>
</evidence>
<keyword evidence="2" id="KW-0805">Transcription regulation</keyword>
<dbReference type="GO" id="GO:0003677">
    <property type="term" value="F:DNA binding"/>
    <property type="evidence" value="ECO:0007669"/>
    <property type="project" value="UniProtKB-KW"/>
</dbReference>
<feature type="domain" description="Sugar-binding" evidence="5">
    <location>
        <begin position="27"/>
        <end position="279"/>
    </location>
</feature>
<evidence type="ECO:0000256" key="1">
    <source>
        <dbReference type="ARBA" id="ARBA00010466"/>
    </source>
</evidence>
<dbReference type="SUPFAM" id="SSF100950">
    <property type="entry name" value="NagB/RpiA/CoA transferase-like"/>
    <property type="match status" value="1"/>
</dbReference>
<protein>
    <recommendedName>
        <fullName evidence="5">Sugar-binding domain-containing protein</fullName>
    </recommendedName>
</protein>
<proteinExistence type="inferred from homology"/>
<dbReference type="RefSeq" id="WP_178085672.1">
    <property type="nucleotide sequence ID" value="NZ_JACRTL010000001.1"/>
</dbReference>
<dbReference type="Proteomes" id="UP000632659">
    <property type="component" value="Unassembled WGS sequence"/>
</dbReference>
<accession>A0A8J6TYJ8</accession>
<keyword evidence="3" id="KW-0238">DNA-binding</keyword>
<evidence type="ECO:0000313" key="7">
    <source>
        <dbReference type="Proteomes" id="UP000632659"/>
    </source>
</evidence>
<dbReference type="PANTHER" id="PTHR34294">
    <property type="entry name" value="TRANSCRIPTIONAL REGULATOR-RELATED"/>
    <property type="match status" value="1"/>
</dbReference>
<reference evidence="6" key="1">
    <citation type="submission" date="2020-08" db="EMBL/GenBank/DDBJ databases">
        <title>Genome public.</title>
        <authorList>
            <person name="Liu C."/>
            <person name="Sun Q."/>
        </authorList>
    </citation>
    <scope>NUCLEOTIDE SEQUENCE</scope>
    <source>
        <strain evidence="6">NSJ-15</strain>
    </source>
</reference>